<reference evidence="2 3" key="1">
    <citation type="submission" date="2024-05" db="EMBL/GenBank/DDBJ databases">
        <title>Genome sequencing and assembly of Indian major carp, Cirrhinus mrigala (Hamilton, 1822).</title>
        <authorList>
            <person name="Mohindra V."/>
            <person name="Chowdhury L.M."/>
            <person name="Lal K."/>
            <person name="Jena J.K."/>
        </authorList>
    </citation>
    <scope>NUCLEOTIDE SEQUENCE [LARGE SCALE GENOMIC DNA]</scope>
    <source>
        <strain evidence="2">CM1030</strain>
        <tissue evidence="2">Blood</tissue>
    </source>
</reference>
<evidence type="ECO:0000313" key="3">
    <source>
        <dbReference type="Proteomes" id="UP001529510"/>
    </source>
</evidence>
<accession>A0ABD0QJM4</accession>
<feature type="non-terminal residue" evidence="2">
    <location>
        <position position="65"/>
    </location>
</feature>
<organism evidence="2 3">
    <name type="scientific">Cirrhinus mrigala</name>
    <name type="common">Mrigala</name>
    <dbReference type="NCBI Taxonomy" id="683832"/>
    <lineage>
        <taxon>Eukaryota</taxon>
        <taxon>Metazoa</taxon>
        <taxon>Chordata</taxon>
        <taxon>Craniata</taxon>
        <taxon>Vertebrata</taxon>
        <taxon>Euteleostomi</taxon>
        <taxon>Actinopterygii</taxon>
        <taxon>Neopterygii</taxon>
        <taxon>Teleostei</taxon>
        <taxon>Ostariophysi</taxon>
        <taxon>Cypriniformes</taxon>
        <taxon>Cyprinidae</taxon>
        <taxon>Labeoninae</taxon>
        <taxon>Labeonini</taxon>
        <taxon>Cirrhinus</taxon>
    </lineage>
</organism>
<feature type="chain" id="PRO_5044765223" evidence="1">
    <location>
        <begin position="21"/>
        <end position="65"/>
    </location>
</feature>
<keyword evidence="3" id="KW-1185">Reference proteome</keyword>
<keyword evidence="1" id="KW-0732">Signal</keyword>
<dbReference type="Proteomes" id="UP001529510">
    <property type="component" value="Unassembled WGS sequence"/>
</dbReference>
<proteinExistence type="predicted"/>
<feature type="signal peptide" evidence="1">
    <location>
        <begin position="1"/>
        <end position="20"/>
    </location>
</feature>
<dbReference type="EMBL" id="JAMKFB020000008">
    <property type="protein sequence ID" value="KAL0186245.1"/>
    <property type="molecule type" value="Genomic_DNA"/>
</dbReference>
<feature type="non-terminal residue" evidence="2">
    <location>
        <position position="1"/>
    </location>
</feature>
<gene>
    <name evidence="2" type="ORF">M9458_017915</name>
</gene>
<dbReference type="AlphaFoldDB" id="A0ABD0QJM4"/>
<evidence type="ECO:0000256" key="1">
    <source>
        <dbReference type="SAM" id="SignalP"/>
    </source>
</evidence>
<protein>
    <submittedName>
        <fullName evidence="2">Uncharacterized protein</fullName>
    </submittedName>
</protein>
<sequence>SGRQWAGGSSLCLWVSTGCCTSMRDSPGPQGPKRELLKDSLWITPARNYSSSSATRDPTAAIRFS</sequence>
<comment type="caution">
    <text evidence="2">The sequence shown here is derived from an EMBL/GenBank/DDBJ whole genome shotgun (WGS) entry which is preliminary data.</text>
</comment>
<name>A0ABD0QJM4_CIRMR</name>
<evidence type="ECO:0000313" key="2">
    <source>
        <dbReference type="EMBL" id="KAL0186245.1"/>
    </source>
</evidence>